<feature type="transmembrane region" description="Helical" evidence="1">
    <location>
        <begin position="229"/>
        <end position="250"/>
    </location>
</feature>
<organism evidence="3 4">
    <name type="scientific">Microbacterium paraoxydans</name>
    <dbReference type="NCBI Taxonomy" id="199592"/>
    <lineage>
        <taxon>Bacteria</taxon>
        <taxon>Bacillati</taxon>
        <taxon>Actinomycetota</taxon>
        <taxon>Actinomycetes</taxon>
        <taxon>Micrococcales</taxon>
        <taxon>Microbacteriaceae</taxon>
        <taxon>Microbacterium</taxon>
    </lineage>
</organism>
<feature type="transmembrane region" description="Helical" evidence="1">
    <location>
        <begin position="346"/>
        <end position="362"/>
    </location>
</feature>
<feature type="transmembrane region" description="Helical" evidence="1">
    <location>
        <begin position="262"/>
        <end position="278"/>
    </location>
</feature>
<evidence type="ECO:0000313" key="4">
    <source>
        <dbReference type="Proteomes" id="UP000678243"/>
    </source>
</evidence>
<proteinExistence type="predicted"/>
<feature type="transmembrane region" description="Helical" evidence="1">
    <location>
        <begin position="197"/>
        <end position="217"/>
    </location>
</feature>
<dbReference type="Pfam" id="PF01757">
    <property type="entry name" value="Acyl_transf_3"/>
    <property type="match status" value="1"/>
</dbReference>
<feature type="transmembrane region" description="Helical" evidence="1">
    <location>
        <begin position="306"/>
        <end position="326"/>
    </location>
</feature>
<comment type="caution">
    <text evidence="3">The sequence shown here is derived from an EMBL/GenBank/DDBJ whole genome shotgun (WGS) entry which is preliminary data.</text>
</comment>
<feature type="transmembrane region" description="Helical" evidence="1">
    <location>
        <begin position="383"/>
        <end position="415"/>
    </location>
</feature>
<evidence type="ECO:0000313" key="3">
    <source>
        <dbReference type="EMBL" id="MBS0024742.1"/>
    </source>
</evidence>
<reference evidence="3 4" key="1">
    <citation type="submission" date="2021-04" db="EMBL/GenBank/DDBJ databases">
        <title>Whole genome analysis of root endophytic bacterium Microbacterium paraoxydans ku-mp colonizing RP-bio226 rice variety.</title>
        <authorList>
            <person name="Ulaganathan K."/>
            <person name="Latha B."/>
        </authorList>
    </citation>
    <scope>NUCLEOTIDE SEQUENCE [LARGE SCALE GENOMIC DNA]</scope>
    <source>
        <strain evidence="4">ku-mp</strain>
    </source>
</reference>
<feature type="transmembrane region" description="Helical" evidence="1">
    <location>
        <begin position="173"/>
        <end position="191"/>
    </location>
</feature>
<dbReference type="RefSeq" id="WP_211543900.1">
    <property type="nucleotide sequence ID" value="NZ_JAGTUK010000003.1"/>
</dbReference>
<evidence type="ECO:0000259" key="2">
    <source>
        <dbReference type="Pfam" id="PF01757"/>
    </source>
</evidence>
<accession>A0ABS5IP59</accession>
<keyword evidence="1" id="KW-1133">Transmembrane helix</keyword>
<dbReference type="Proteomes" id="UP000678243">
    <property type="component" value="Unassembled WGS sequence"/>
</dbReference>
<keyword evidence="3" id="KW-0012">Acyltransferase</keyword>
<feature type="transmembrane region" description="Helical" evidence="1">
    <location>
        <begin position="148"/>
        <end position="166"/>
    </location>
</feature>
<gene>
    <name evidence="3" type="ORF">KE274_11545</name>
</gene>
<dbReference type="InterPro" id="IPR002656">
    <property type="entry name" value="Acyl_transf_3_dom"/>
</dbReference>
<dbReference type="EMBL" id="JAGTUK010000003">
    <property type="protein sequence ID" value="MBS0024742.1"/>
    <property type="molecule type" value="Genomic_DNA"/>
</dbReference>
<protein>
    <submittedName>
        <fullName evidence="3">Acyltransferase</fullName>
    </submittedName>
</protein>
<sequence>MAIVQALPAAPPSAPSARRDTGIDFIRALCVVGVVLLHAIMVGVTVVDGAPVFENASDGTGWIAPLSWVLQVMPLFFVIGGFSGLLAYRRLRAGGASALGFLSARVHRLLRPAVVTIAVVGVALAVLTLLGVPADLIAVAGFRYSQPLWFLGVFLLCQVLLPAMVWLHDRAPLRTIGALTAVAVAVDLVRGTTGAEAIGFLNLAFIWLALQQLGFFLADGRIDALPRRIRVAAIAGAGGLLVSLFLVGAYSPDLIANINPPTAALLLVGVVHTGLLSLHRERIGRVSGHAVTAAFTSFVTRRTMTVYLWHMPVLLAMAGLTAVAALTTDAVLPALDSPEWWLARPLWLLSALALTAAVAVAVDRFEREPAPLGTRSRGRLVAAALLGLSGVVLLLVVGTSVTTAVVAVALLLAALRLARTTSPAPARVAAVAAPA</sequence>
<feature type="transmembrane region" description="Helical" evidence="1">
    <location>
        <begin position="25"/>
        <end position="46"/>
    </location>
</feature>
<keyword evidence="1" id="KW-0472">Membrane</keyword>
<keyword evidence="4" id="KW-1185">Reference proteome</keyword>
<dbReference type="GO" id="GO:0016746">
    <property type="term" value="F:acyltransferase activity"/>
    <property type="evidence" value="ECO:0007669"/>
    <property type="project" value="UniProtKB-KW"/>
</dbReference>
<keyword evidence="3" id="KW-0808">Transferase</keyword>
<name>A0ABS5IP59_9MICO</name>
<evidence type="ECO:0000256" key="1">
    <source>
        <dbReference type="SAM" id="Phobius"/>
    </source>
</evidence>
<feature type="domain" description="Acyltransferase 3" evidence="2">
    <location>
        <begin position="21"/>
        <end position="362"/>
    </location>
</feature>
<feature type="transmembrane region" description="Helical" evidence="1">
    <location>
        <begin position="66"/>
        <end position="88"/>
    </location>
</feature>
<keyword evidence="1" id="KW-0812">Transmembrane</keyword>
<feature type="transmembrane region" description="Helical" evidence="1">
    <location>
        <begin position="109"/>
        <end position="142"/>
    </location>
</feature>